<dbReference type="GO" id="GO:0016301">
    <property type="term" value="F:kinase activity"/>
    <property type="evidence" value="ECO:0007669"/>
    <property type="project" value="UniProtKB-KW"/>
</dbReference>
<keyword evidence="2" id="KW-0418">Kinase</keyword>
<proteinExistence type="predicted"/>
<gene>
    <name evidence="2" type="ORF">HDA30_001806</name>
</gene>
<dbReference type="AlphaFoldDB" id="A0A7W7GQ86"/>
<protein>
    <submittedName>
        <fullName evidence="2">K+-sensing histidine kinase KdpD</fullName>
    </submittedName>
</protein>
<evidence type="ECO:0000313" key="3">
    <source>
        <dbReference type="Proteomes" id="UP000540191"/>
    </source>
</evidence>
<evidence type="ECO:0000313" key="2">
    <source>
        <dbReference type="EMBL" id="MBB4736298.1"/>
    </source>
</evidence>
<name>A0A7W7GQ86_9MICC</name>
<keyword evidence="3" id="KW-1185">Reference proteome</keyword>
<dbReference type="InterPro" id="IPR006016">
    <property type="entry name" value="UspA"/>
</dbReference>
<keyword evidence="2" id="KW-0808">Transferase</keyword>
<dbReference type="Proteomes" id="UP000540191">
    <property type="component" value="Unassembled WGS sequence"/>
</dbReference>
<reference evidence="2 3" key="1">
    <citation type="submission" date="2020-08" db="EMBL/GenBank/DDBJ databases">
        <title>Sequencing the genomes of 1000 actinobacteria strains.</title>
        <authorList>
            <person name="Klenk H.-P."/>
        </authorList>
    </citation>
    <scope>NUCLEOTIDE SEQUENCE [LARGE SCALE GENOMIC DNA]</scope>
    <source>
        <strain evidence="2 3">DSM 23974</strain>
    </source>
</reference>
<dbReference type="SUPFAM" id="SSF52402">
    <property type="entry name" value="Adenine nucleotide alpha hydrolases-like"/>
    <property type="match status" value="1"/>
</dbReference>
<dbReference type="Pfam" id="PF00582">
    <property type="entry name" value="Usp"/>
    <property type="match status" value="1"/>
</dbReference>
<dbReference type="EMBL" id="JACHNA010000001">
    <property type="protein sequence ID" value="MBB4736298.1"/>
    <property type="molecule type" value="Genomic_DNA"/>
</dbReference>
<sequence length="115" mass="11945">MTILVAASKSAESAAAHAAAVREAALRGEDLVFFSLDGTEPDSTAADAGVTETVAHPNERGRDAIGDLLDYAEAHDVSRLVVGLRHRSPVGKLLMGSAAQQIILQSTVPVLCVKP</sequence>
<accession>A0A7W7GQ86</accession>
<organism evidence="2 3">
    <name type="scientific">Micrococcus cohnii</name>
    <dbReference type="NCBI Taxonomy" id="993416"/>
    <lineage>
        <taxon>Bacteria</taxon>
        <taxon>Bacillati</taxon>
        <taxon>Actinomycetota</taxon>
        <taxon>Actinomycetes</taxon>
        <taxon>Micrococcales</taxon>
        <taxon>Micrococcaceae</taxon>
        <taxon>Micrococcus</taxon>
    </lineage>
</organism>
<dbReference type="RefSeq" id="WP_158496924.1">
    <property type="nucleotide sequence ID" value="NZ_JACHNA010000001.1"/>
</dbReference>
<feature type="domain" description="UspA" evidence="1">
    <location>
        <begin position="61"/>
        <end position="114"/>
    </location>
</feature>
<evidence type="ECO:0000259" key="1">
    <source>
        <dbReference type="Pfam" id="PF00582"/>
    </source>
</evidence>
<dbReference type="CDD" id="cd00293">
    <property type="entry name" value="USP-like"/>
    <property type="match status" value="1"/>
</dbReference>
<dbReference type="InterPro" id="IPR014729">
    <property type="entry name" value="Rossmann-like_a/b/a_fold"/>
</dbReference>
<comment type="caution">
    <text evidence="2">The sequence shown here is derived from an EMBL/GenBank/DDBJ whole genome shotgun (WGS) entry which is preliminary data.</text>
</comment>
<dbReference type="Gene3D" id="3.40.50.620">
    <property type="entry name" value="HUPs"/>
    <property type="match status" value="1"/>
</dbReference>